<feature type="signal peptide" evidence="1">
    <location>
        <begin position="1"/>
        <end position="29"/>
    </location>
</feature>
<dbReference type="InterPro" id="IPR036691">
    <property type="entry name" value="Endo/exonu/phosph_ase_sf"/>
</dbReference>
<dbReference type="RefSeq" id="WP_185957518.1">
    <property type="nucleotide sequence ID" value="NZ_FXTB01000004.1"/>
</dbReference>
<keyword evidence="5" id="KW-1185">Reference proteome</keyword>
<protein>
    <submittedName>
        <fullName evidence="4">Por secretion system C-terminal sorting domain-containing protein</fullName>
    </submittedName>
</protein>
<sequence length="772" mass="85983">MSLKKDFRITSLFLMVLSAVQFVFVSISAATTNDVVPIVTADFEDQSFKQGWTVQAVQGHTYWVQTTYNGNSYMQISGYKATGPDIESFLISPAIDFNAYDNETLTFKSKNGYYSGTTLSVWLSTDYDGSNVESATWQPLNAQIDERNNYSGYGATFIESGLVDLSAFSGMGHIAFKYSGNTSNRTTTYQVDDVMVTGSKKNFSGTLTSGLINKQINFPYVALGQQSEVYAYTLSYTGVAGDIKITCKRDYRLSLDGANWINELIVDTGTGDGSAEVKIKYAPQQEYYYGIESVVEHRVNNAMPYQIKVKPANAGVPIDATTLTKDKTLDVVTWNLQFFGIAPNGSSNHAAFETKLSQVANKIIELDADVYAIQEVIVDENYGDFLTPLIEKLNELEGQTSYAGVLAPRYSFYFQPPASDFPAQRICFIYNIKTVSNMDSFSMFSDFYKGYSTPQITGYPGNSSLFWASGRLPQMMKSVVQIDGKSQLLNFINLHAKCCDADERRWADAEYLFNDLILNYNDDNVVILGDYNETYSMSKGAYAPWYANWNRDYLRAVGSSLDHVSISDELYFEYQSLINNSRIDQVNYSDHDPVMLRMLIDTDKEPQSVTLAPIASQQVDNIIHLQGAASSGLPVTYKLVSGNASLSGDMLQVNGLGEVNVQAFQEGNAQYAPAFSDWVSFNIEGNTGVEQDYAQGLRVYPNPASHRVMVLMPNEGPKQIRIFDLTGKTHHQRIVFGKEEMLKTDDLPNGVYFIQITSGNITIAKKLVVKNR</sequence>
<dbReference type="AlphaFoldDB" id="A0A521D341"/>
<evidence type="ECO:0000256" key="1">
    <source>
        <dbReference type="SAM" id="SignalP"/>
    </source>
</evidence>
<dbReference type="Pfam" id="PF18962">
    <property type="entry name" value="Por_Secre_tail"/>
    <property type="match status" value="1"/>
</dbReference>
<evidence type="ECO:0000259" key="3">
    <source>
        <dbReference type="Pfam" id="PF18962"/>
    </source>
</evidence>
<name>A0A521D341_SACCC</name>
<dbReference type="SUPFAM" id="SSF56219">
    <property type="entry name" value="DNase I-like"/>
    <property type="match status" value="1"/>
</dbReference>
<dbReference type="GO" id="GO:0003824">
    <property type="term" value="F:catalytic activity"/>
    <property type="evidence" value="ECO:0007669"/>
    <property type="project" value="InterPro"/>
</dbReference>
<evidence type="ECO:0000259" key="2">
    <source>
        <dbReference type="Pfam" id="PF03372"/>
    </source>
</evidence>
<dbReference type="Pfam" id="PF03372">
    <property type="entry name" value="Exo_endo_phos"/>
    <property type="match status" value="1"/>
</dbReference>
<evidence type="ECO:0000313" key="5">
    <source>
        <dbReference type="Proteomes" id="UP000319040"/>
    </source>
</evidence>
<gene>
    <name evidence="4" type="ORF">SAMN06265379_104100</name>
</gene>
<dbReference type="InterPro" id="IPR026444">
    <property type="entry name" value="Secre_tail"/>
</dbReference>
<evidence type="ECO:0000313" key="4">
    <source>
        <dbReference type="EMBL" id="SMO65451.1"/>
    </source>
</evidence>
<dbReference type="Gene3D" id="3.60.10.10">
    <property type="entry name" value="Endonuclease/exonuclease/phosphatase"/>
    <property type="match status" value="1"/>
</dbReference>
<proteinExistence type="predicted"/>
<keyword evidence="1" id="KW-0732">Signal</keyword>
<feature type="domain" description="Secretion system C-terminal sorting" evidence="3">
    <location>
        <begin position="699"/>
        <end position="769"/>
    </location>
</feature>
<dbReference type="Proteomes" id="UP000319040">
    <property type="component" value="Unassembled WGS sequence"/>
</dbReference>
<accession>A0A521D341</accession>
<dbReference type="Gene3D" id="2.60.120.200">
    <property type="match status" value="1"/>
</dbReference>
<dbReference type="EMBL" id="FXTB01000004">
    <property type="protein sequence ID" value="SMO65451.1"/>
    <property type="molecule type" value="Genomic_DNA"/>
</dbReference>
<feature type="domain" description="Endonuclease/exonuclease/phosphatase" evidence="2">
    <location>
        <begin position="332"/>
        <end position="591"/>
    </location>
</feature>
<feature type="chain" id="PRO_5022232913" evidence="1">
    <location>
        <begin position="30"/>
        <end position="772"/>
    </location>
</feature>
<organism evidence="4 5">
    <name type="scientific">Saccharicrinis carchari</name>
    <dbReference type="NCBI Taxonomy" id="1168039"/>
    <lineage>
        <taxon>Bacteria</taxon>
        <taxon>Pseudomonadati</taxon>
        <taxon>Bacteroidota</taxon>
        <taxon>Bacteroidia</taxon>
        <taxon>Marinilabiliales</taxon>
        <taxon>Marinilabiliaceae</taxon>
        <taxon>Saccharicrinis</taxon>
    </lineage>
</organism>
<dbReference type="NCBIfam" id="TIGR04183">
    <property type="entry name" value="Por_Secre_tail"/>
    <property type="match status" value="1"/>
</dbReference>
<reference evidence="4 5" key="1">
    <citation type="submission" date="2017-05" db="EMBL/GenBank/DDBJ databases">
        <authorList>
            <person name="Varghese N."/>
            <person name="Submissions S."/>
        </authorList>
    </citation>
    <scope>NUCLEOTIDE SEQUENCE [LARGE SCALE GENOMIC DNA]</scope>
    <source>
        <strain evidence="4 5">DSM 27040</strain>
    </source>
</reference>
<dbReference type="InterPro" id="IPR005135">
    <property type="entry name" value="Endo/exonuclease/phosphatase"/>
</dbReference>